<reference evidence="1 2" key="1">
    <citation type="submission" date="2015-01" db="EMBL/GenBank/DDBJ databases">
        <title>Evolution of Trichinella species and genotypes.</title>
        <authorList>
            <person name="Korhonen P.K."/>
            <person name="Edoardo P."/>
            <person name="Giuseppe L.R."/>
            <person name="Gasser R.B."/>
        </authorList>
    </citation>
    <scope>NUCLEOTIDE SEQUENCE [LARGE SCALE GENOMIC DNA]</scope>
    <source>
        <strain evidence="1">ISS1029</strain>
    </source>
</reference>
<name>A0A0V1H1T9_9BILA</name>
<protein>
    <submittedName>
        <fullName evidence="1">Uncharacterized protein</fullName>
    </submittedName>
</protein>
<accession>A0A0V1H1T9</accession>
<evidence type="ECO:0000313" key="2">
    <source>
        <dbReference type="Proteomes" id="UP000055024"/>
    </source>
</evidence>
<evidence type="ECO:0000313" key="1">
    <source>
        <dbReference type="EMBL" id="KRZ04068.1"/>
    </source>
</evidence>
<dbReference type="AlphaFoldDB" id="A0A0V1H1T9"/>
<organism evidence="1 2">
    <name type="scientific">Trichinella zimbabwensis</name>
    <dbReference type="NCBI Taxonomy" id="268475"/>
    <lineage>
        <taxon>Eukaryota</taxon>
        <taxon>Metazoa</taxon>
        <taxon>Ecdysozoa</taxon>
        <taxon>Nematoda</taxon>
        <taxon>Enoplea</taxon>
        <taxon>Dorylaimia</taxon>
        <taxon>Trichinellida</taxon>
        <taxon>Trichinellidae</taxon>
        <taxon>Trichinella</taxon>
    </lineage>
</organism>
<proteinExistence type="predicted"/>
<dbReference type="Proteomes" id="UP000055024">
    <property type="component" value="Unassembled WGS sequence"/>
</dbReference>
<comment type="caution">
    <text evidence="1">The sequence shown here is derived from an EMBL/GenBank/DDBJ whole genome shotgun (WGS) entry which is preliminary data.</text>
</comment>
<dbReference type="EMBL" id="JYDP01000173">
    <property type="protein sequence ID" value="KRZ04068.1"/>
    <property type="molecule type" value="Genomic_DNA"/>
</dbReference>
<sequence>MKCFYFYAADHCVSLLIAILRYSTWYHFCYSTRSGTNLHNGLSAMGSQSVGREQILCWSRKTLNTPMLWLLAYLQRRTNNYSNLVKFIRLKLAFIEKIKKFKTTIQLLHLVTTLKVLLPFTTLYMRDIGFSAKLELKANFEISYNYPTSCV</sequence>
<keyword evidence="2" id="KW-1185">Reference proteome</keyword>
<gene>
    <name evidence="1" type="ORF">T11_9951</name>
</gene>